<accession>A0ABP7SZD7</accession>
<reference evidence="2" key="1">
    <citation type="journal article" date="2019" name="Int. J. Syst. Evol. Microbiol.">
        <title>The Global Catalogue of Microorganisms (GCM) 10K type strain sequencing project: providing services to taxonomists for standard genome sequencing and annotation.</title>
        <authorList>
            <consortium name="The Broad Institute Genomics Platform"/>
            <consortium name="The Broad Institute Genome Sequencing Center for Infectious Disease"/>
            <person name="Wu L."/>
            <person name="Ma J."/>
        </authorList>
    </citation>
    <scope>NUCLEOTIDE SEQUENCE [LARGE SCALE GENOMIC DNA]</scope>
    <source>
        <strain evidence="2">JCM 16673</strain>
    </source>
</reference>
<dbReference type="RefSeq" id="WP_344762481.1">
    <property type="nucleotide sequence ID" value="NZ_BAAAZE010000007.1"/>
</dbReference>
<name>A0ABP7SZD7_9BURK</name>
<evidence type="ECO:0000313" key="2">
    <source>
        <dbReference type="Proteomes" id="UP001501353"/>
    </source>
</evidence>
<comment type="caution">
    <text evidence="1">The sequence shown here is derived from an EMBL/GenBank/DDBJ whole genome shotgun (WGS) entry which is preliminary data.</text>
</comment>
<dbReference type="Proteomes" id="UP001501353">
    <property type="component" value="Unassembled WGS sequence"/>
</dbReference>
<gene>
    <name evidence="1" type="ORF">GCM10022212_13190</name>
</gene>
<protein>
    <submittedName>
        <fullName evidence="1">Uncharacterized protein</fullName>
    </submittedName>
</protein>
<organism evidence="1 2">
    <name type="scientific">Actimicrobium antarcticum</name>
    <dbReference type="NCBI Taxonomy" id="1051899"/>
    <lineage>
        <taxon>Bacteria</taxon>
        <taxon>Pseudomonadati</taxon>
        <taxon>Pseudomonadota</taxon>
        <taxon>Betaproteobacteria</taxon>
        <taxon>Burkholderiales</taxon>
        <taxon>Oxalobacteraceae</taxon>
        <taxon>Actimicrobium</taxon>
    </lineage>
</organism>
<dbReference type="EMBL" id="BAAAZE010000007">
    <property type="protein sequence ID" value="GAA4018624.1"/>
    <property type="molecule type" value="Genomic_DNA"/>
</dbReference>
<sequence>MKLNFSTSNFDWISAEQWQDDIFWNGIFIAFSEDLKVFGCRKEDAIAIICSSYRYGIAYEIYGISNDIAGVPLGYFPEEALFKGPGKCIDKQWLCSNWDSHFGVLLPKLEHIWFSVGTGF</sequence>
<proteinExistence type="predicted"/>
<keyword evidence="2" id="KW-1185">Reference proteome</keyword>
<evidence type="ECO:0000313" key="1">
    <source>
        <dbReference type="EMBL" id="GAA4018624.1"/>
    </source>
</evidence>